<dbReference type="SUPFAM" id="SSF56645">
    <property type="entry name" value="Acyl-CoA dehydrogenase NM domain-like"/>
    <property type="match status" value="1"/>
</dbReference>
<evidence type="ECO:0008006" key="3">
    <source>
        <dbReference type="Google" id="ProtNLM"/>
    </source>
</evidence>
<comment type="caution">
    <text evidence="1">The sequence shown here is derived from an EMBL/GenBank/DDBJ whole genome shotgun (WGS) entry which is preliminary data.</text>
</comment>
<dbReference type="EMBL" id="JAKKSL010000006">
    <property type="protein sequence ID" value="MCI2285890.1"/>
    <property type="molecule type" value="Genomic_DNA"/>
</dbReference>
<dbReference type="InterPro" id="IPR046373">
    <property type="entry name" value="Acyl-CoA_Oxase/DH_mid-dom_sf"/>
</dbReference>
<dbReference type="InterPro" id="IPR009100">
    <property type="entry name" value="AcylCoA_DH/oxidase_NM_dom_sf"/>
</dbReference>
<dbReference type="RefSeq" id="WP_242288893.1">
    <property type="nucleotide sequence ID" value="NZ_JAKKSL010000006.1"/>
</dbReference>
<evidence type="ECO:0000313" key="2">
    <source>
        <dbReference type="Proteomes" id="UP001139646"/>
    </source>
</evidence>
<gene>
    <name evidence="1" type="ORF">L3081_23995</name>
</gene>
<reference evidence="1" key="1">
    <citation type="submission" date="2022-01" db="EMBL/GenBank/DDBJ databases">
        <title>Colwellia maritima, isolated from seawater.</title>
        <authorList>
            <person name="Kristyanto S."/>
            <person name="Jung J."/>
            <person name="Jeon C.O."/>
        </authorList>
    </citation>
    <scope>NUCLEOTIDE SEQUENCE</scope>
    <source>
        <strain evidence="1">MSW7</strain>
    </source>
</reference>
<proteinExistence type="predicted"/>
<name>A0ABS9X6M1_9GAMM</name>
<keyword evidence="2" id="KW-1185">Reference proteome</keyword>
<dbReference type="Gene3D" id="2.40.110.10">
    <property type="entry name" value="Butyryl-CoA Dehydrogenase, subunit A, domain 2"/>
    <property type="match status" value="1"/>
</dbReference>
<dbReference type="Proteomes" id="UP001139646">
    <property type="component" value="Unassembled WGS sequence"/>
</dbReference>
<protein>
    <recommendedName>
        <fullName evidence="3">Acyl-CoA oxidase/dehydrogenase middle domain-containing protein</fullName>
    </recommendedName>
</protein>
<evidence type="ECO:0000313" key="1">
    <source>
        <dbReference type="EMBL" id="MCI2285890.1"/>
    </source>
</evidence>
<accession>A0ABS9X6M1</accession>
<organism evidence="1 2">
    <name type="scientific">Colwellia maritima</name>
    <dbReference type="NCBI Taxonomy" id="2912588"/>
    <lineage>
        <taxon>Bacteria</taxon>
        <taxon>Pseudomonadati</taxon>
        <taxon>Pseudomonadota</taxon>
        <taxon>Gammaproteobacteria</taxon>
        <taxon>Alteromonadales</taxon>
        <taxon>Colwelliaceae</taxon>
        <taxon>Colwellia</taxon>
    </lineage>
</organism>
<sequence length="24" mass="2748">MKTRAVRDGNDWVLNGEKTWISNG</sequence>